<evidence type="ECO:0000256" key="2">
    <source>
        <dbReference type="ARBA" id="ARBA00022475"/>
    </source>
</evidence>
<dbReference type="InterPro" id="IPR000045">
    <property type="entry name" value="Prepilin_IV_endopep_pep"/>
</dbReference>
<evidence type="ECO:0000256" key="4">
    <source>
        <dbReference type="ARBA" id="ARBA00022989"/>
    </source>
</evidence>
<evidence type="ECO:0000256" key="6">
    <source>
        <dbReference type="SAM" id="Phobius"/>
    </source>
</evidence>
<proteinExistence type="predicted"/>
<keyword evidence="3 6" id="KW-0812">Transmembrane</keyword>
<gene>
    <name evidence="8" type="ORF">ATN00_09040</name>
</gene>
<feature type="transmembrane region" description="Helical" evidence="6">
    <location>
        <begin position="29"/>
        <end position="49"/>
    </location>
</feature>
<dbReference type="OrthoDB" id="5329005at2"/>
<dbReference type="KEGG" id="sbd:ATN00_09040"/>
<feature type="domain" description="Prepilin type IV endopeptidase peptidase" evidence="7">
    <location>
        <begin position="8"/>
        <end position="110"/>
    </location>
</feature>
<dbReference type="InterPro" id="IPR052218">
    <property type="entry name" value="Preflagellin_Peptidase"/>
</dbReference>
<dbReference type="GO" id="GO:0005886">
    <property type="term" value="C:plasma membrane"/>
    <property type="evidence" value="ECO:0007669"/>
    <property type="project" value="UniProtKB-SubCell"/>
</dbReference>
<dbReference type="RefSeq" id="WP_062064092.1">
    <property type="nucleotide sequence ID" value="NZ_CP013264.1"/>
</dbReference>
<dbReference type="EMBL" id="CP013264">
    <property type="protein sequence ID" value="ALR20433.1"/>
    <property type="molecule type" value="Genomic_DNA"/>
</dbReference>
<reference evidence="8 9" key="1">
    <citation type="submission" date="2015-11" db="EMBL/GenBank/DDBJ databases">
        <title>A Two-component Flavoprotein Monooxygenase System MeaXY Responsible for para-Hydroxylation of 2-Methyl-6-ethylaniline and 2,6-Diethylaniline in Sphingobium baderi DE-13.</title>
        <authorList>
            <person name="Cheng M."/>
            <person name="Meng Q."/>
            <person name="Yang Y."/>
            <person name="Chu C."/>
            <person name="Yan X."/>
            <person name="He J."/>
            <person name="Li S."/>
        </authorList>
    </citation>
    <scope>NUCLEOTIDE SEQUENCE [LARGE SCALE GENOMIC DNA]</scope>
    <source>
        <strain evidence="8 9">DE-13</strain>
    </source>
</reference>
<feature type="transmembrane region" description="Helical" evidence="6">
    <location>
        <begin position="94"/>
        <end position="115"/>
    </location>
</feature>
<evidence type="ECO:0000256" key="3">
    <source>
        <dbReference type="ARBA" id="ARBA00022692"/>
    </source>
</evidence>
<evidence type="ECO:0000313" key="9">
    <source>
        <dbReference type="Proteomes" id="UP000056968"/>
    </source>
</evidence>
<evidence type="ECO:0000259" key="7">
    <source>
        <dbReference type="Pfam" id="PF01478"/>
    </source>
</evidence>
<dbReference type="Proteomes" id="UP000056968">
    <property type="component" value="Chromosome"/>
</dbReference>
<name>A0A0S3EYF9_9SPHN</name>
<feature type="transmembrane region" description="Helical" evidence="6">
    <location>
        <begin position="56"/>
        <end position="74"/>
    </location>
</feature>
<keyword evidence="9" id="KW-1185">Reference proteome</keyword>
<evidence type="ECO:0000313" key="8">
    <source>
        <dbReference type="EMBL" id="ALR20433.1"/>
    </source>
</evidence>
<accession>A0A0S3EYF9</accession>
<evidence type="ECO:0000256" key="5">
    <source>
        <dbReference type="ARBA" id="ARBA00023136"/>
    </source>
</evidence>
<keyword evidence="4 6" id="KW-1133">Transmembrane helix</keyword>
<protein>
    <recommendedName>
        <fullName evidence="7">Prepilin type IV endopeptidase peptidase domain-containing protein</fullName>
    </recommendedName>
</protein>
<dbReference type="STRING" id="1332080.ATN00_09040"/>
<dbReference type="Pfam" id="PF01478">
    <property type="entry name" value="Peptidase_A24"/>
    <property type="match status" value="1"/>
</dbReference>
<keyword evidence="5 6" id="KW-0472">Membrane</keyword>
<dbReference type="PANTHER" id="PTHR36506">
    <property type="entry name" value="PREFLAGELLIN PEPTIDASE"/>
    <property type="match status" value="1"/>
</dbReference>
<dbReference type="GO" id="GO:0004190">
    <property type="term" value="F:aspartic-type endopeptidase activity"/>
    <property type="evidence" value="ECO:0007669"/>
    <property type="project" value="InterPro"/>
</dbReference>
<sequence length="171" mass="18026">MTHIILALVTLLLILAAVQDVMMLRISNAFPVALILLFGAWVAVVGFTAALWSNALSFLVVLGMGAFFFSRQWLGGGDVKLLAASALWFSFKGLLPLVVHVTILGGMLALVFILLRRLVPAGNKEGGNPALKAKGPIPYGLAIAAGVIACLYLYGPHPSPAGGLPSYMRVN</sequence>
<dbReference type="Gene3D" id="1.20.120.1220">
    <property type="match status" value="1"/>
</dbReference>
<dbReference type="PANTHER" id="PTHR36506:SF1">
    <property type="entry name" value="PREFLAGELLIN PEPTIDASE"/>
    <property type="match status" value="1"/>
</dbReference>
<evidence type="ECO:0000256" key="1">
    <source>
        <dbReference type="ARBA" id="ARBA00004651"/>
    </source>
</evidence>
<keyword evidence="2" id="KW-1003">Cell membrane</keyword>
<organism evidence="8 9">
    <name type="scientific">Sphingobium baderi</name>
    <dbReference type="NCBI Taxonomy" id="1332080"/>
    <lineage>
        <taxon>Bacteria</taxon>
        <taxon>Pseudomonadati</taxon>
        <taxon>Pseudomonadota</taxon>
        <taxon>Alphaproteobacteria</taxon>
        <taxon>Sphingomonadales</taxon>
        <taxon>Sphingomonadaceae</taxon>
        <taxon>Sphingobium</taxon>
    </lineage>
</organism>
<comment type="subcellular location">
    <subcellularLocation>
        <location evidence="1">Cell membrane</location>
        <topology evidence="1">Multi-pass membrane protein</topology>
    </subcellularLocation>
</comment>
<feature type="transmembrane region" description="Helical" evidence="6">
    <location>
        <begin position="136"/>
        <end position="155"/>
    </location>
</feature>
<dbReference type="AlphaFoldDB" id="A0A0S3EYF9"/>